<feature type="transmembrane region" description="Helical" evidence="1">
    <location>
        <begin position="393"/>
        <end position="418"/>
    </location>
</feature>
<feature type="transmembrane region" description="Helical" evidence="1">
    <location>
        <begin position="267"/>
        <end position="289"/>
    </location>
</feature>
<dbReference type="Proteomes" id="UP000029843">
    <property type="component" value="Unassembled WGS sequence"/>
</dbReference>
<evidence type="ECO:0000256" key="1">
    <source>
        <dbReference type="SAM" id="Phobius"/>
    </source>
</evidence>
<evidence type="ECO:0008006" key="4">
    <source>
        <dbReference type="Google" id="ProtNLM"/>
    </source>
</evidence>
<feature type="transmembrane region" description="Helical" evidence="1">
    <location>
        <begin position="31"/>
        <end position="51"/>
    </location>
</feature>
<feature type="transmembrane region" description="Helical" evidence="1">
    <location>
        <begin position="345"/>
        <end position="372"/>
    </location>
</feature>
<comment type="caution">
    <text evidence="2">The sequence shown here is derived from an EMBL/GenBank/DDBJ whole genome shotgun (WGS) entry which is preliminary data.</text>
</comment>
<dbReference type="PATRIC" id="fig|28229.4.peg.1341"/>
<accession>A0A099KSU6</accession>
<name>A0A099KSU6_COLPS</name>
<evidence type="ECO:0000313" key="3">
    <source>
        <dbReference type="Proteomes" id="UP000029843"/>
    </source>
</evidence>
<feature type="transmembrane region" description="Helical" evidence="1">
    <location>
        <begin position="171"/>
        <end position="189"/>
    </location>
</feature>
<gene>
    <name evidence="2" type="ORF">ND2E_2315</name>
</gene>
<keyword evidence="1" id="KW-0472">Membrane</keyword>
<feature type="transmembrane region" description="Helical" evidence="1">
    <location>
        <begin position="7"/>
        <end position="25"/>
    </location>
</feature>
<keyword evidence="1" id="KW-1133">Transmembrane helix</keyword>
<feature type="transmembrane region" description="Helical" evidence="1">
    <location>
        <begin position="222"/>
        <end position="242"/>
    </location>
</feature>
<feature type="transmembrane region" description="Helical" evidence="1">
    <location>
        <begin position="196"/>
        <end position="216"/>
    </location>
</feature>
<sequence precursor="true">MFIKNFFSYTAIFMFVLFVVVNSLALGQVGVGYPFLGVILLLSTYLFIATCPKVIIKIRKKNVASLIFLIVFFLYIFLSVIINTWDLSKLKALTIGTSGGILFSFLFGWIFSLCIDVIRNTSLSNRLRTSLHYIFLFFTLFACVFVVSNLLSSSSDRQLLVLDSAGAYQRPADLMIMSLMLIAAVSLVANEKNKTITFISINALCVSIVAMTLSLVSQLLGSNMGLVGCLAILIIYLFCVFFKETQKVINGVDFYLSKVLLNRKGNFWLAAIKLVLSLFLVFSLLVTLFDIPFDMLRITGYGSGEASSVNSRFAIIKKNFIDQLAYNPIFGHSEVETLLNTKGEYIHSFVLSLATHTGLIGLILFGLMMFFVYRERLRGTNLAGGQTFSLFRISIILFILLLGSFFTFYAWMPFWFALGLFGFSRHT</sequence>
<dbReference type="EMBL" id="JQED01000009">
    <property type="protein sequence ID" value="KGJ93586.1"/>
    <property type="molecule type" value="Genomic_DNA"/>
</dbReference>
<reference evidence="2 3" key="1">
    <citation type="submission" date="2014-08" db="EMBL/GenBank/DDBJ databases">
        <title>Genomic and Phenotypic Diversity of Colwellia psychrerythraea strains from Disparate Marine Basins.</title>
        <authorList>
            <person name="Techtmann S.M."/>
            <person name="Stelling S.C."/>
            <person name="Utturkar S.M."/>
            <person name="Alshibli N."/>
            <person name="Harris A."/>
            <person name="Brown S.D."/>
            <person name="Hazen T.C."/>
        </authorList>
    </citation>
    <scope>NUCLEOTIDE SEQUENCE [LARGE SCALE GENOMIC DNA]</scope>
    <source>
        <strain evidence="2 3">ND2E</strain>
    </source>
</reference>
<feature type="transmembrane region" description="Helical" evidence="1">
    <location>
        <begin position="63"/>
        <end position="82"/>
    </location>
</feature>
<dbReference type="AlphaFoldDB" id="A0A099KSU6"/>
<feature type="transmembrane region" description="Helical" evidence="1">
    <location>
        <begin position="94"/>
        <end position="118"/>
    </location>
</feature>
<feature type="transmembrane region" description="Helical" evidence="1">
    <location>
        <begin position="130"/>
        <end position="151"/>
    </location>
</feature>
<evidence type="ECO:0000313" key="2">
    <source>
        <dbReference type="EMBL" id="KGJ93586.1"/>
    </source>
</evidence>
<protein>
    <recommendedName>
        <fullName evidence="4">O-antigen polymerase</fullName>
    </recommendedName>
</protein>
<proteinExistence type="predicted"/>
<keyword evidence="1" id="KW-0812">Transmembrane</keyword>
<organism evidence="2 3">
    <name type="scientific">Colwellia psychrerythraea</name>
    <name type="common">Vibrio psychroerythus</name>
    <dbReference type="NCBI Taxonomy" id="28229"/>
    <lineage>
        <taxon>Bacteria</taxon>
        <taxon>Pseudomonadati</taxon>
        <taxon>Pseudomonadota</taxon>
        <taxon>Gammaproteobacteria</taxon>
        <taxon>Alteromonadales</taxon>
        <taxon>Colwelliaceae</taxon>
        <taxon>Colwellia</taxon>
    </lineage>
</organism>